<dbReference type="Pfam" id="PF07085">
    <property type="entry name" value="DRTGG"/>
    <property type="match status" value="1"/>
</dbReference>
<evidence type="ECO:0000259" key="1">
    <source>
        <dbReference type="Pfam" id="PF07085"/>
    </source>
</evidence>
<comment type="caution">
    <text evidence="2">The sequence shown here is derived from an EMBL/GenBank/DDBJ whole genome shotgun (WGS) entry which is preliminary data.</text>
</comment>
<dbReference type="InterPro" id="IPR028979">
    <property type="entry name" value="Ser_kin/Pase_Hpr-like_N_sf"/>
</dbReference>
<gene>
    <name evidence="2" type="ORF">AN619_06090</name>
</gene>
<protein>
    <recommendedName>
        <fullName evidence="1">DRTGG domain-containing protein</fullName>
    </recommendedName>
</protein>
<organism evidence="2 3">
    <name type="scientific">Thermotalea metallivorans</name>
    <dbReference type="NCBI Taxonomy" id="520762"/>
    <lineage>
        <taxon>Bacteria</taxon>
        <taxon>Bacillati</taxon>
        <taxon>Bacillota</taxon>
        <taxon>Clostridia</taxon>
        <taxon>Peptostreptococcales</taxon>
        <taxon>Thermotaleaceae</taxon>
        <taxon>Thermotalea</taxon>
    </lineage>
</organism>
<dbReference type="Proteomes" id="UP000070456">
    <property type="component" value="Unassembled WGS sequence"/>
</dbReference>
<proteinExistence type="predicted"/>
<keyword evidence="3" id="KW-1185">Reference proteome</keyword>
<dbReference type="RefSeq" id="WP_198153221.1">
    <property type="nucleotide sequence ID" value="NZ_LOEE01000019.1"/>
</dbReference>
<dbReference type="EMBL" id="LOEE01000019">
    <property type="protein sequence ID" value="KXG77081.1"/>
    <property type="molecule type" value="Genomic_DNA"/>
</dbReference>
<dbReference type="InterPro" id="IPR010766">
    <property type="entry name" value="DRTGG"/>
</dbReference>
<accession>A0A140L956</accession>
<feature type="domain" description="DRTGG" evidence="1">
    <location>
        <begin position="5"/>
        <end position="106"/>
    </location>
</feature>
<dbReference type="SUPFAM" id="SSF75138">
    <property type="entry name" value="HprK N-terminal domain-like"/>
    <property type="match status" value="1"/>
</dbReference>
<reference evidence="2 3" key="1">
    <citation type="submission" date="2015-12" db="EMBL/GenBank/DDBJ databases">
        <title>Draft genome sequence of the thermoanaerobe Thermotalea metallivorans, an isolate from the runoff channel of the Great Artesian Basin, Australia.</title>
        <authorList>
            <person name="Patel B.K."/>
        </authorList>
    </citation>
    <scope>NUCLEOTIDE SEQUENCE [LARGE SCALE GENOMIC DNA]</scope>
    <source>
        <strain evidence="2 3">B2-1</strain>
    </source>
</reference>
<evidence type="ECO:0000313" key="2">
    <source>
        <dbReference type="EMBL" id="KXG77081.1"/>
    </source>
</evidence>
<name>A0A140L956_9FIRM</name>
<evidence type="ECO:0000313" key="3">
    <source>
        <dbReference type="Proteomes" id="UP000070456"/>
    </source>
</evidence>
<dbReference type="Gene3D" id="3.40.1390.20">
    <property type="entry name" value="HprK N-terminal domain-like"/>
    <property type="match status" value="1"/>
</dbReference>
<dbReference type="STRING" id="520762.AN619_06090"/>
<dbReference type="AlphaFoldDB" id="A0A140L956"/>
<sequence>MKLKEIAALVDAECLTGQCFLEDEVEAAFGCDLMSDVLAFIKGKTLLLTGLTNPQVIRTAEMLDIHAILFVRGKKPDEEVIRMARENNMVLMTTKHILYTACGILHRNGLPGVPISEVKK</sequence>